<feature type="site" description="Important for beta-aspartyl-AMP intermediate formation" evidence="11">
    <location>
        <position position="361"/>
    </location>
</feature>
<evidence type="ECO:0000256" key="6">
    <source>
        <dbReference type="ARBA" id="ARBA00022888"/>
    </source>
</evidence>
<evidence type="ECO:0000313" key="16">
    <source>
        <dbReference type="Proteomes" id="UP000825179"/>
    </source>
</evidence>
<feature type="domain" description="Glutamine amidotransferase type-2" evidence="12">
    <location>
        <begin position="2"/>
        <end position="212"/>
    </location>
</feature>
<dbReference type="AlphaFoldDB" id="F5L7Y9"/>
<dbReference type="InterPro" id="IPR033738">
    <property type="entry name" value="AsnB_N"/>
</dbReference>
<dbReference type="GO" id="GO:0004066">
    <property type="term" value="F:asparagine synthase (glutamine-hydrolyzing) activity"/>
    <property type="evidence" value="ECO:0007669"/>
    <property type="project" value="UniProtKB-EC"/>
</dbReference>
<dbReference type="EC" id="6.3.5.4" evidence="3"/>
<reference evidence="14 16" key="2">
    <citation type="journal article" date="2020" name="Extremophiles">
        <title>Genomic analysis of Caldalkalibacillus thermarum TA2.A1 reveals aerobic alkaliphilic metabolism and evolutionary hallmarks linking alkaliphilic bacteria and plant life.</title>
        <authorList>
            <person name="de Jong S.I."/>
            <person name="van den Broek M.A."/>
            <person name="Merkel A.Y."/>
            <person name="de la Torre Cortes P."/>
            <person name="Kalamorz F."/>
            <person name="Cook G.M."/>
            <person name="van Loosdrecht M.C.M."/>
            <person name="McMillan D.G.G."/>
        </authorList>
    </citation>
    <scope>NUCLEOTIDE SEQUENCE [LARGE SCALE GENOMIC DNA]</scope>
    <source>
        <strain evidence="14 16">TA2.A1</strain>
    </source>
</reference>
<feature type="active site" description="For GATase activity" evidence="9">
    <location>
        <position position="2"/>
    </location>
</feature>
<dbReference type="GO" id="GO:0005829">
    <property type="term" value="C:cytosol"/>
    <property type="evidence" value="ECO:0007669"/>
    <property type="project" value="TreeGrafter"/>
</dbReference>
<organism evidence="13 15">
    <name type="scientific">Caldalkalibacillus thermarum (strain TA2.A1)</name>
    <dbReference type="NCBI Taxonomy" id="986075"/>
    <lineage>
        <taxon>Bacteria</taxon>
        <taxon>Bacillati</taxon>
        <taxon>Bacillota</taxon>
        <taxon>Bacilli</taxon>
        <taxon>Bacillales</taxon>
        <taxon>Bacillaceae</taxon>
        <taxon>Caldalkalibacillus</taxon>
    </lineage>
</organism>
<dbReference type="InterPro" id="IPR051786">
    <property type="entry name" value="ASN_synthetase/amidase"/>
</dbReference>
<dbReference type="InterPro" id="IPR001962">
    <property type="entry name" value="Asn_synthase"/>
</dbReference>
<reference evidence="14" key="3">
    <citation type="submission" date="2021-08" db="EMBL/GenBank/DDBJ databases">
        <authorList>
            <person name="de Jong S."/>
            <person name="van den Broek M."/>
            <person name="Merkel A."/>
            <person name="de la Torre Cortes P."/>
            <person name="Kalamorz F."/>
            <person name="Cook G."/>
            <person name="van Loosdrecht M."/>
            <person name="McMillan D."/>
        </authorList>
    </citation>
    <scope>NUCLEOTIDE SEQUENCE</scope>
    <source>
        <strain evidence="14">TA2.A1</strain>
    </source>
</reference>
<dbReference type="PANTHER" id="PTHR43284:SF1">
    <property type="entry name" value="ASPARAGINE SYNTHETASE"/>
    <property type="match status" value="1"/>
</dbReference>
<comment type="similarity">
    <text evidence="2">Belongs to the asparagine synthetase family.</text>
</comment>
<dbReference type="EMBL" id="CP082237">
    <property type="protein sequence ID" value="QZT34774.1"/>
    <property type="molecule type" value="Genomic_DNA"/>
</dbReference>
<proteinExistence type="inferred from homology"/>
<evidence type="ECO:0000256" key="5">
    <source>
        <dbReference type="ARBA" id="ARBA00022840"/>
    </source>
</evidence>
<dbReference type="Proteomes" id="UP000825179">
    <property type="component" value="Chromosome"/>
</dbReference>
<evidence type="ECO:0000256" key="10">
    <source>
        <dbReference type="PIRSR" id="PIRSR001589-2"/>
    </source>
</evidence>
<dbReference type="InterPro" id="IPR014729">
    <property type="entry name" value="Rossmann-like_a/b/a_fold"/>
</dbReference>
<dbReference type="Pfam" id="PF00733">
    <property type="entry name" value="Asn_synthase"/>
    <property type="match status" value="1"/>
</dbReference>
<dbReference type="GO" id="GO:0005524">
    <property type="term" value="F:ATP binding"/>
    <property type="evidence" value="ECO:0007669"/>
    <property type="project" value="UniProtKB-KW"/>
</dbReference>
<dbReference type="PIRSF" id="PIRSF001589">
    <property type="entry name" value="Asn_synthetase_glu-h"/>
    <property type="match status" value="1"/>
</dbReference>
<evidence type="ECO:0000256" key="2">
    <source>
        <dbReference type="ARBA" id="ARBA00005752"/>
    </source>
</evidence>
<keyword evidence="7 9" id="KW-0315">Glutamine amidotransferase</keyword>
<name>F5L7Y9_CALTT</name>
<evidence type="ECO:0000313" key="15">
    <source>
        <dbReference type="Proteomes" id="UP000010716"/>
    </source>
</evidence>
<dbReference type="SUPFAM" id="SSF56235">
    <property type="entry name" value="N-terminal nucleophile aminohydrolases (Ntn hydrolases)"/>
    <property type="match status" value="1"/>
</dbReference>
<evidence type="ECO:0000256" key="9">
    <source>
        <dbReference type="PIRSR" id="PIRSR001589-1"/>
    </source>
</evidence>
<accession>F5L7Y9</accession>
<evidence type="ECO:0000259" key="12">
    <source>
        <dbReference type="PROSITE" id="PS51278"/>
    </source>
</evidence>
<dbReference type="Gene3D" id="3.40.50.620">
    <property type="entry name" value="HUPs"/>
    <property type="match status" value="1"/>
</dbReference>
<dbReference type="InterPro" id="IPR029055">
    <property type="entry name" value="Ntn_hydrolases_N"/>
</dbReference>
<sequence length="651" mass="75059">MCGFAGLMRNQHGADSSEADLRSMVDVIRHRGPDDEGYYSDETVMLGFRRLSIIDIEQGHQPLSDADGRYWIVFNGEIYNYIELRERLQARGHHFQTSSDTEVILALFKEKKEKAVHDLRGMFAFVIYDRQTQTLFGARDPFGIKPFYYLETGEFFYVASEAKSLLASVQEAALNQEALQDYLTYQYVPEPMSMVSNIRKLQPGHYFWKKTGQPLVVHEYWKPIFTPVKRAQDQLAHDIRKLLQDSVAVHMRSDVPVGAFLSGGIDSTCIAALAKEINPHLKTFTVGFDQPGFSEVDVAAQTAEALEIEHHTYVISPEEVVQELPKIIWHMDDPVADPAAIPLYFVAREASKQVKVVLSGEGADELFGGYGIYREPLSLRYISTLPAAIRRILKHIALSLPDQIKGKNYILRGCTPLEERYIGNAKLFEEAEKRELLKRYRPEYAYSRLTNPLYQQVTGHDPVTQMQYIDLHTWLRGDILAKADRMSMAHSLELRVPFLDKRVFEVAAKLHTELKVTRQTTKHLLREAMKGIVPEHILHRPKLGFPVPLRHWLKDELFEWAWSLIKESETDYLLNKEYVLKQLETHREGRFDQSVQQRWVSHKGTGDLSRYLWAVLVFMIWHQVFIEKKYGFTAEDTRTDANIRHLVGHVG</sequence>
<reference evidence="13 15" key="1">
    <citation type="journal article" date="2011" name="J. Bacteriol.">
        <title>Draft genome sequence of the thermoalkaliphilic Caldalkalibacillus thermarum strain TA2.A1.</title>
        <authorList>
            <person name="Kalamorz F."/>
            <person name="Keis S."/>
            <person name="McMillan D.G."/>
            <person name="Olsson K."/>
            <person name="Stanton J.A."/>
            <person name="Stockwell P."/>
            <person name="Black M.A."/>
            <person name="Klingeman D.M."/>
            <person name="Land M.L."/>
            <person name="Han C.S."/>
            <person name="Martin S.L."/>
            <person name="Becher S.A."/>
            <person name="Peddie C.J."/>
            <person name="Morgan H.W."/>
            <person name="Matthies D."/>
            <person name="Preiss L."/>
            <person name="Meier T."/>
            <person name="Brown S.D."/>
            <person name="Cook G.M."/>
        </authorList>
    </citation>
    <scope>NUCLEOTIDE SEQUENCE [LARGE SCALE GENOMIC DNA]</scope>
    <source>
        <strain evidence="13 15">TA2.A1</strain>
    </source>
</reference>
<dbReference type="InterPro" id="IPR006426">
    <property type="entry name" value="Asn_synth_AEB"/>
</dbReference>
<evidence type="ECO:0000256" key="8">
    <source>
        <dbReference type="ARBA" id="ARBA00048741"/>
    </source>
</evidence>
<dbReference type="SUPFAM" id="SSF52402">
    <property type="entry name" value="Adenine nucleotide alpha hydrolases-like"/>
    <property type="match status" value="1"/>
</dbReference>
<dbReference type="InterPro" id="IPR017932">
    <property type="entry name" value="GATase_2_dom"/>
</dbReference>
<evidence type="ECO:0000313" key="13">
    <source>
        <dbReference type="EMBL" id="EGL82577.1"/>
    </source>
</evidence>
<dbReference type="OrthoDB" id="9763290at2"/>
<dbReference type="KEGG" id="cthu:HUR95_05755"/>
<dbReference type="RefSeq" id="WP_007505116.1">
    <property type="nucleotide sequence ID" value="NZ_AFCE01000145.1"/>
</dbReference>
<protein>
    <recommendedName>
        <fullName evidence="3">asparagine synthase (glutamine-hydrolyzing)</fullName>
        <ecNumber evidence="3">6.3.5.4</ecNumber>
    </recommendedName>
</protein>
<dbReference type="CDD" id="cd01991">
    <property type="entry name" value="Asn_synthase_B_C"/>
    <property type="match status" value="1"/>
</dbReference>
<dbReference type="Pfam" id="PF13537">
    <property type="entry name" value="GATase_7"/>
    <property type="match status" value="1"/>
</dbReference>
<keyword evidence="5 10" id="KW-0067">ATP-binding</keyword>
<evidence type="ECO:0000256" key="1">
    <source>
        <dbReference type="ARBA" id="ARBA00005187"/>
    </source>
</evidence>
<dbReference type="EMBL" id="AFCE01000145">
    <property type="protein sequence ID" value="EGL82577.1"/>
    <property type="molecule type" value="Genomic_DNA"/>
</dbReference>
<dbReference type="Proteomes" id="UP000010716">
    <property type="component" value="Unassembled WGS sequence"/>
</dbReference>
<keyword evidence="9" id="KW-0028">Amino-acid biosynthesis</keyword>
<keyword evidence="4 10" id="KW-0547">Nucleotide-binding</keyword>
<keyword evidence="16" id="KW-1185">Reference proteome</keyword>
<keyword evidence="14" id="KW-0436">Ligase</keyword>
<keyword evidence="6 9" id="KW-0061">Asparagine biosynthesis</keyword>
<dbReference type="eggNOG" id="COG0367">
    <property type="taxonomic scope" value="Bacteria"/>
</dbReference>
<dbReference type="CDD" id="cd00712">
    <property type="entry name" value="AsnB"/>
    <property type="match status" value="1"/>
</dbReference>
<evidence type="ECO:0000256" key="7">
    <source>
        <dbReference type="ARBA" id="ARBA00022962"/>
    </source>
</evidence>
<dbReference type="Gene3D" id="3.60.20.10">
    <property type="entry name" value="Glutamine Phosphoribosylpyrophosphate, subunit 1, domain 1"/>
    <property type="match status" value="1"/>
</dbReference>
<feature type="binding site" evidence="10">
    <location>
        <position position="286"/>
    </location>
    <ligand>
        <name>ATP</name>
        <dbReference type="ChEBI" id="CHEBI:30616"/>
    </ligand>
</feature>
<dbReference type="NCBIfam" id="TIGR01536">
    <property type="entry name" value="asn_synth_AEB"/>
    <property type="match status" value="1"/>
</dbReference>
<comment type="catalytic activity">
    <reaction evidence="8">
        <text>L-aspartate + L-glutamine + ATP + H2O = L-asparagine + L-glutamate + AMP + diphosphate + H(+)</text>
        <dbReference type="Rhea" id="RHEA:12228"/>
        <dbReference type="ChEBI" id="CHEBI:15377"/>
        <dbReference type="ChEBI" id="CHEBI:15378"/>
        <dbReference type="ChEBI" id="CHEBI:29985"/>
        <dbReference type="ChEBI" id="CHEBI:29991"/>
        <dbReference type="ChEBI" id="CHEBI:30616"/>
        <dbReference type="ChEBI" id="CHEBI:33019"/>
        <dbReference type="ChEBI" id="CHEBI:58048"/>
        <dbReference type="ChEBI" id="CHEBI:58359"/>
        <dbReference type="ChEBI" id="CHEBI:456215"/>
        <dbReference type="EC" id="6.3.5.4"/>
    </reaction>
</comment>
<dbReference type="GO" id="GO:0006529">
    <property type="term" value="P:asparagine biosynthetic process"/>
    <property type="evidence" value="ECO:0007669"/>
    <property type="project" value="UniProtKB-KW"/>
</dbReference>
<evidence type="ECO:0000256" key="11">
    <source>
        <dbReference type="PIRSR" id="PIRSR001589-3"/>
    </source>
</evidence>
<dbReference type="PROSITE" id="PS51278">
    <property type="entry name" value="GATASE_TYPE_2"/>
    <property type="match status" value="1"/>
</dbReference>
<evidence type="ECO:0000256" key="4">
    <source>
        <dbReference type="ARBA" id="ARBA00022741"/>
    </source>
</evidence>
<comment type="pathway">
    <text evidence="1">Amino-acid biosynthesis; L-asparagine biosynthesis; L-asparagine from L-aspartate (L-Gln route): step 1/1.</text>
</comment>
<evidence type="ECO:0000313" key="14">
    <source>
        <dbReference type="EMBL" id="QZT34774.1"/>
    </source>
</evidence>
<feature type="binding site" evidence="10">
    <location>
        <begin position="359"/>
        <end position="360"/>
    </location>
    <ligand>
        <name>ATP</name>
        <dbReference type="ChEBI" id="CHEBI:30616"/>
    </ligand>
</feature>
<evidence type="ECO:0000256" key="3">
    <source>
        <dbReference type="ARBA" id="ARBA00012737"/>
    </source>
</evidence>
<dbReference type="PANTHER" id="PTHR43284">
    <property type="entry name" value="ASPARAGINE SYNTHETASE (GLUTAMINE-HYDROLYZING)"/>
    <property type="match status" value="1"/>
</dbReference>
<feature type="binding site" evidence="10">
    <location>
        <position position="100"/>
    </location>
    <ligand>
        <name>L-glutamine</name>
        <dbReference type="ChEBI" id="CHEBI:58359"/>
    </ligand>
</feature>
<gene>
    <name evidence="14" type="primary">asnB</name>
    <name evidence="13" type="ORF">CathTA2_1939</name>
    <name evidence="14" type="ORF">HUR95_05755</name>
</gene>